<sequence length="231" mass="26329">MENNSNPSDAGSAKFSEGDIFYTHADTEYHIFKVLKADDAYSTYHIMAFEPVATLPDNDEVHHLDVAVYHMPIDQNGFESPTLLAKREVTFNDLTGYHEYLRQTANITELAAEANRYFMEGYRLTDAKKLDDAITAYSNAIELIPQFYEAIDNRAFCKMDLGQWQEAIEDFNLSLQQNPESVLAEFSIGECLMRLGDYTNAITQFEKALAIDPSHDVSKRFLEKARSLLKE</sequence>
<evidence type="ECO:0000256" key="1">
    <source>
        <dbReference type="ARBA" id="ARBA00022737"/>
    </source>
</evidence>
<evidence type="ECO:0000313" key="5">
    <source>
        <dbReference type="Proteomes" id="UP000613030"/>
    </source>
</evidence>
<dbReference type="PROSITE" id="PS50005">
    <property type="entry name" value="TPR"/>
    <property type="match status" value="3"/>
</dbReference>
<dbReference type="EMBL" id="JAERRB010000004">
    <property type="protein sequence ID" value="MBL0742568.1"/>
    <property type="molecule type" value="Genomic_DNA"/>
</dbReference>
<dbReference type="SUPFAM" id="SSF48452">
    <property type="entry name" value="TPR-like"/>
    <property type="match status" value="1"/>
</dbReference>
<evidence type="ECO:0000256" key="2">
    <source>
        <dbReference type="ARBA" id="ARBA00022803"/>
    </source>
</evidence>
<dbReference type="InterPro" id="IPR047150">
    <property type="entry name" value="SGT"/>
</dbReference>
<dbReference type="PANTHER" id="PTHR45831:SF2">
    <property type="entry name" value="LD24721P"/>
    <property type="match status" value="1"/>
</dbReference>
<dbReference type="PROSITE" id="PS50293">
    <property type="entry name" value="TPR_REGION"/>
    <property type="match status" value="1"/>
</dbReference>
<evidence type="ECO:0000256" key="3">
    <source>
        <dbReference type="PROSITE-ProRule" id="PRU00339"/>
    </source>
</evidence>
<accession>A0ABS1KTC0</accession>
<dbReference type="Pfam" id="PF13432">
    <property type="entry name" value="TPR_16"/>
    <property type="match status" value="1"/>
</dbReference>
<gene>
    <name evidence="4" type="ORF">JI741_15170</name>
</gene>
<keyword evidence="2 3" id="KW-0802">TPR repeat</keyword>
<comment type="caution">
    <text evidence="4">The sequence shown here is derived from an EMBL/GenBank/DDBJ whole genome shotgun (WGS) entry which is preliminary data.</text>
</comment>
<dbReference type="InterPro" id="IPR011990">
    <property type="entry name" value="TPR-like_helical_dom_sf"/>
</dbReference>
<organism evidence="4 5">
    <name type="scientific">Chryseolinea lacunae</name>
    <dbReference type="NCBI Taxonomy" id="2801331"/>
    <lineage>
        <taxon>Bacteria</taxon>
        <taxon>Pseudomonadati</taxon>
        <taxon>Bacteroidota</taxon>
        <taxon>Cytophagia</taxon>
        <taxon>Cytophagales</taxon>
        <taxon>Fulvivirgaceae</taxon>
        <taxon>Chryseolinea</taxon>
    </lineage>
</organism>
<feature type="repeat" description="TPR" evidence="3">
    <location>
        <begin position="114"/>
        <end position="147"/>
    </location>
</feature>
<dbReference type="PANTHER" id="PTHR45831">
    <property type="entry name" value="LD24721P"/>
    <property type="match status" value="1"/>
</dbReference>
<evidence type="ECO:0000313" key="4">
    <source>
        <dbReference type="EMBL" id="MBL0742568.1"/>
    </source>
</evidence>
<feature type="repeat" description="TPR" evidence="3">
    <location>
        <begin position="182"/>
        <end position="215"/>
    </location>
</feature>
<name>A0ABS1KTC0_9BACT</name>
<keyword evidence="1" id="KW-0677">Repeat</keyword>
<reference evidence="4 5" key="1">
    <citation type="submission" date="2021-01" db="EMBL/GenBank/DDBJ databases">
        <title>Chryseolinea sp. Jin1 Genome sequencing and assembly.</title>
        <authorList>
            <person name="Kim I."/>
        </authorList>
    </citation>
    <scope>NUCLEOTIDE SEQUENCE [LARGE SCALE GENOMIC DNA]</scope>
    <source>
        <strain evidence="4 5">Jin1</strain>
    </source>
</reference>
<dbReference type="Proteomes" id="UP000613030">
    <property type="component" value="Unassembled WGS sequence"/>
</dbReference>
<feature type="repeat" description="TPR" evidence="3">
    <location>
        <begin position="148"/>
        <end position="181"/>
    </location>
</feature>
<dbReference type="InterPro" id="IPR019734">
    <property type="entry name" value="TPR_rpt"/>
</dbReference>
<keyword evidence="5" id="KW-1185">Reference proteome</keyword>
<protein>
    <submittedName>
        <fullName evidence="4">Tetratricopeptide repeat protein</fullName>
    </submittedName>
</protein>
<dbReference type="Gene3D" id="1.25.40.10">
    <property type="entry name" value="Tetratricopeptide repeat domain"/>
    <property type="match status" value="1"/>
</dbReference>
<proteinExistence type="predicted"/>
<dbReference type="SMART" id="SM00028">
    <property type="entry name" value="TPR"/>
    <property type="match status" value="3"/>
</dbReference>
<dbReference type="RefSeq" id="WP_202010927.1">
    <property type="nucleotide sequence ID" value="NZ_JAERRB010000004.1"/>
</dbReference>